<dbReference type="PANTHER" id="PTHR19143">
    <property type="entry name" value="FIBRINOGEN/TENASCIN/ANGIOPOEITIN"/>
    <property type="match status" value="1"/>
</dbReference>
<dbReference type="InterPro" id="IPR050373">
    <property type="entry name" value="Fibrinogen_C-term_domain"/>
</dbReference>
<evidence type="ECO:0000313" key="3">
    <source>
        <dbReference type="Proteomes" id="UP001164746"/>
    </source>
</evidence>
<dbReference type="InterPro" id="IPR002181">
    <property type="entry name" value="Fibrinogen_a/b/g_C_dom"/>
</dbReference>
<accession>A0ABY7G8U3</accession>
<dbReference type="PANTHER" id="PTHR19143:SF444">
    <property type="entry name" value="PROTEIN SCABROUS"/>
    <property type="match status" value="1"/>
</dbReference>
<dbReference type="PROSITE" id="PS51406">
    <property type="entry name" value="FIBRINOGEN_C_2"/>
    <property type="match status" value="1"/>
</dbReference>
<dbReference type="InterPro" id="IPR036056">
    <property type="entry name" value="Fibrinogen-like_C"/>
</dbReference>
<feature type="domain" description="Fibrinogen C-terminal" evidence="1">
    <location>
        <begin position="1"/>
        <end position="105"/>
    </location>
</feature>
<dbReference type="SMART" id="SM00186">
    <property type="entry name" value="FBG"/>
    <property type="match status" value="1"/>
</dbReference>
<evidence type="ECO:0000313" key="2">
    <source>
        <dbReference type="EMBL" id="WAR29969.1"/>
    </source>
</evidence>
<keyword evidence="3" id="KW-1185">Reference proteome</keyword>
<sequence length="158" mass="17678">MTNRTVNELRWDMTGMDDANAFDQYANFSILAGPTYRLQVGPRTSSAGVQSVQSGNAILYHNGQNFTTFDRDQDINSGVNCAQLYHSGFWFKYCFHRNINPNGQYGSTDGNKGMRYDSLSGNHILKTILKLNNKMKLHISCDTDNEVPEIVANAATVK</sequence>
<evidence type="ECO:0000259" key="1">
    <source>
        <dbReference type="PROSITE" id="PS51406"/>
    </source>
</evidence>
<dbReference type="Gene3D" id="3.90.215.10">
    <property type="entry name" value="Gamma Fibrinogen, chain A, domain 1"/>
    <property type="match status" value="1"/>
</dbReference>
<reference evidence="2" key="1">
    <citation type="submission" date="2022-11" db="EMBL/GenBank/DDBJ databases">
        <title>Centuries of genome instability and evolution in soft-shell clam transmissible cancer (bioRxiv).</title>
        <authorList>
            <person name="Hart S.F.M."/>
            <person name="Yonemitsu M.A."/>
            <person name="Giersch R.M."/>
            <person name="Beal B.F."/>
            <person name="Arriagada G."/>
            <person name="Davis B.W."/>
            <person name="Ostrander E.A."/>
            <person name="Goff S.P."/>
            <person name="Metzger M.J."/>
        </authorList>
    </citation>
    <scope>NUCLEOTIDE SEQUENCE</scope>
    <source>
        <strain evidence="2">MELC-2E11</strain>
        <tissue evidence="2">Siphon/mantle</tissue>
    </source>
</reference>
<dbReference type="SUPFAM" id="SSF56496">
    <property type="entry name" value="Fibrinogen C-terminal domain-like"/>
    <property type="match status" value="1"/>
</dbReference>
<dbReference type="Pfam" id="PF00147">
    <property type="entry name" value="Fibrinogen_C"/>
    <property type="match status" value="1"/>
</dbReference>
<proteinExistence type="predicted"/>
<organism evidence="2 3">
    <name type="scientific">Mya arenaria</name>
    <name type="common">Soft-shell clam</name>
    <dbReference type="NCBI Taxonomy" id="6604"/>
    <lineage>
        <taxon>Eukaryota</taxon>
        <taxon>Metazoa</taxon>
        <taxon>Spiralia</taxon>
        <taxon>Lophotrochozoa</taxon>
        <taxon>Mollusca</taxon>
        <taxon>Bivalvia</taxon>
        <taxon>Autobranchia</taxon>
        <taxon>Heteroconchia</taxon>
        <taxon>Euheterodonta</taxon>
        <taxon>Imparidentia</taxon>
        <taxon>Neoheterodontei</taxon>
        <taxon>Myida</taxon>
        <taxon>Myoidea</taxon>
        <taxon>Myidae</taxon>
        <taxon>Mya</taxon>
    </lineage>
</organism>
<dbReference type="InterPro" id="IPR014716">
    <property type="entry name" value="Fibrinogen_a/b/g_C_1"/>
</dbReference>
<protein>
    <submittedName>
        <fullName evidence="2">TENN-like protein</fullName>
    </submittedName>
</protein>
<gene>
    <name evidence="2" type="ORF">MAR_003537</name>
</gene>
<dbReference type="EMBL" id="CP111027">
    <property type="protein sequence ID" value="WAR29969.1"/>
    <property type="molecule type" value="Genomic_DNA"/>
</dbReference>
<dbReference type="Proteomes" id="UP001164746">
    <property type="component" value="Chromosome 16"/>
</dbReference>
<name>A0ABY7G8U3_MYAAR</name>